<reference evidence="1 2" key="1">
    <citation type="journal article" date="2008" name="BMC Genomics">
        <title>Acidithiobacillus ferrooxidans metabolism: from genome sequence to industrial applications.</title>
        <authorList>
            <person name="Valdes J."/>
            <person name="Pedroso I."/>
            <person name="Quatrini R."/>
            <person name="Dodson R.J."/>
            <person name="Tettelin H."/>
            <person name="Blake R.II."/>
            <person name="Eisen J.A."/>
            <person name="Holmes D.S."/>
        </authorList>
    </citation>
    <scope>NUCLEOTIDE SEQUENCE [LARGE SCALE GENOMIC DNA]</scope>
    <source>
        <strain evidence="2">ATCC 23270 / DSM 14882 / CIP 104768 / NCIMB 8455</strain>
    </source>
</reference>
<dbReference type="RefSeq" id="WP_012607016.1">
    <property type="nucleotide sequence ID" value="NC_011761.1"/>
</dbReference>
<dbReference type="GeneID" id="65282337"/>
<evidence type="ECO:0000313" key="1">
    <source>
        <dbReference type="EMBL" id="ACK79132.1"/>
    </source>
</evidence>
<evidence type="ECO:0000313" key="2">
    <source>
        <dbReference type="Proteomes" id="UP000001362"/>
    </source>
</evidence>
<keyword evidence="2" id="KW-1185">Reference proteome</keyword>
<dbReference type="Proteomes" id="UP000001362">
    <property type="component" value="Chromosome"/>
</dbReference>
<dbReference type="HOGENOM" id="CLU_088541_1_0_6"/>
<protein>
    <submittedName>
        <fullName evidence="1">Conserved domain protein</fullName>
    </submittedName>
</protein>
<dbReference type="PANTHER" id="PTHR43861">
    <property type="entry name" value="TRANS-ACONITATE 2-METHYLTRANSFERASE-RELATED"/>
    <property type="match status" value="1"/>
</dbReference>
<dbReference type="STRING" id="243159.AFE_1345"/>
<name>B7J9F0_ACIF2</name>
<dbReference type="AlphaFoldDB" id="B7J9F0"/>
<accession>B7J9F0</accession>
<dbReference type="CDD" id="cd02440">
    <property type="entry name" value="AdoMet_MTases"/>
    <property type="match status" value="1"/>
</dbReference>
<dbReference type="KEGG" id="afr:AFE_1345"/>
<dbReference type="Gene3D" id="3.40.50.150">
    <property type="entry name" value="Vaccinia Virus protein VP39"/>
    <property type="match status" value="1"/>
</dbReference>
<dbReference type="InterPro" id="IPR029063">
    <property type="entry name" value="SAM-dependent_MTases_sf"/>
</dbReference>
<dbReference type="Pfam" id="PF13489">
    <property type="entry name" value="Methyltransf_23"/>
    <property type="match status" value="1"/>
</dbReference>
<dbReference type="PaxDb" id="243159-AFE_1345"/>
<dbReference type="SUPFAM" id="SSF53335">
    <property type="entry name" value="S-adenosyl-L-methionine-dependent methyltransferases"/>
    <property type="match status" value="1"/>
</dbReference>
<dbReference type="EMBL" id="CP001219">
    <property type="protein sequence ID" value="ACK79132.1"/>
    <property type="molecule type" value="Genomic_DNA"/>
</dbReference>
<sequence>MNNFEEGARVYRSEANRPLIEMLNLESIRILDIGCGSGANAALINERSQSSEINGITYSAKEAELALSHMANVWVFNLESDIPAGLLTQKFDALIFSHILEHLKDPSHILARFVKLLSIGGQVLIAVPNILFWRMRVQFLLGDFEYQSGGVLDDTHLRFFTYHTADILLSQSPELQLENKRATGSVPLWLLRRHILPKNWCRQIDRLGSAKLPNLFGDQILISARKVKESS</sequence>
<organism evidence="1 2">
    <name type="scientific">Acidithiobacillus ferrooxidans (strain ATCC 23270 / DSM 14882 / CIP 104768 / NCIMB 8455)</name>
    <name type="common">Ferrobacillus ferrooxidans (strain ATCC 23270)</name>
    <dbReference type="NCBI Taxonomy" id="243159"/>
    <lineage>
        <taxon>Bacteria</taxon>
        <taxon>Pseudomonadati</taxon>
        <taxon>Pseudomonadota</taxon>
        <taxon>Acidithiobacillia</taxon>
        <taxon>Acidithiobacillales</taxon>
        <taxon>Acidithiobacillaceae</taxon>
        <taxon>Acidithiobacillus</taxon>
    </lineage>
</organism>
<dbReference type="eggNOG" id="COG2227">
    <property type="taxonomic scope" value="Bacteria"/>
</dbReference>
<proteinExistence type="predicted"/>
<gene>
    <name evidence="1" type="ordered locus">AFE_1345</name>
</gene>